<dbReference type="PROSITE" id="PS00018">
    <property type="entry name" value="EF_HAND_1"/>
    <property type="match status" value="1"/>
</dbReference>
<dbReference type="Pfam" id="PF13202">
    <property type="entry name" value="EF-hand_5"/>
    <property type="match status" value="2"/>
</dbReference>
<dbReference type="InterPro" id="IPR011992">
    <property type="entry name" value="EF-hand-dom_pair"/>
</dbReference>
<sequence length="314" mass="34712">MAIKPITGQAVAPGAQTQCPNCGNIYLADSLFCRHCGSKREEIPFSRPQERSWPNSPSQVVSEEEQGQILVERKVEAFRQLAANLDAQVIDQIVDEHNRRLLSSNGVTSSASEAALDALQQELQQCQELLSLREQELANCQEELQRLREYCAALEERDQKLAAVVNHSTPVLEEVQKRPKAVSFDAAPPVTATYTPATSRFHQMDTNHDGVISKDEFESHCATCGNLYMADSMFCRNCGRRRQSIAAPPGSSSSGGSCMVQLSPQMAQGSLFQRMDANMDGVISLEEAVTHCPQCGNLYMADSIFCRHCGRRRD</sequence>
<gene>
    <name evidence="4" type="ORF">SCF082_LOCUS49555</name>
</gene>
<dbReference type="Gene3D" id="1.10.238.10">
    <property type="entry name" value="EF-hand"/>
    <property type="match status" value="1"/>
</dbReference>
<keyword evidence="2" id="KW-0175">Coiled coil</keyword>
<dbReference type="SUPFAM" id="SSF47473">
    <property type="entry name" value="EF-hand"/>
    <property type="match status" value="1"/>
</dbReference>
<keyword evidence="1" id="KW-0106">Calcium</keyword>
<evidence type="ECO:0000256" key="1">
    <source>
        <dbReference type="ARBA" id="ARBA00022837"/>
    </source>
</evidence>
<evidence type="ECO:0000259" key="3">
    <source>
        <dbReference type="PROSITE" id="PS50222"/>
    </source>
</evidence>
<feature type="domain" description="EF-hand" evidence="3">
    <location>
        <begin position="201"/>
        <end position="227"/>
    </location>
</feature>
<protein>
    <recommendedName>
        <fullName evidence="3">EF-hand domain-containing protein</fullName>
    </recommendedName>
</protein>
<organism evidence="4 5">
    <name type="scientific">Durusdinium trenchii</name>
    <dbReference type="NCBI Taxonomy" id="1381693"/>
    <lineage>
        <taxon>Eukaryota</taxon>
        <taxon>Sar</taxon>
        <taxon>Alveolata</taxon>
        <taxon>Dinophyceae</taxon>
        <taxon>Suessiales</taxon>
        <taxon>Symbiodiniaceae</taxon>
        <taxon>Durusdinium</taxon>
    </lineage>
</organism>
<evidence type="ECO:0000313" key="5">
    <source>
        <dbReference type="Proteomes" id="UP001642464"/>
    </source>
</evidence>
<dbReference type="InterPro" id="IPR018247">
    <property type="entry name" value="EF_Hand_1_Ca_BS"/>
</dbReference>
<name>A0ABP0S241_9DINO</name>
<feature type="coiled-coil region" evidence="2">
    <location>
        <begin position="109"/>
        <end position="157"/>
    </location>
</feature>
<proteinExistence type="predicted"/>
<keyword evidence="5" id="KW-1185">Reference proteome</keyword>
<evidence type="ECO:0000256" key="2">
    <source>
        <dbReference type="SAM" id="Coils"/>
    </source>
</evidence>
<dbReference type="Proteomes" id="UP001642464">
    <property type="component" value="Unassembled WGS sequence"/>
</dbReference>
<accession>A0ABP0S241</accession>
<evidence type="ECO:0000313" key="4">
    <source>
        <dbReference type="EMBL" id="CAK9106400.1"/>
    </source>
</evidence>
<dbReference type="PROSITE" id="PS50222">
    <property type="entry name" value="EF_HAND_2"/>
    <property type="match status" value="1"/>
</dbReference>
<dbReference type="EMBL" id="CAXAMM010042718">
    <property type="protein sequence ID" value="CAK9106400.1"/>
    <property type="molecule type" value="Genomic_DNA"/>
</dbReference>
<comment type="caution">
    <text evidence="4">The sequence shown here is derived from an EMBL/GenBank/DDBJ whole genome shotgun (WGS) entry which is preliminary data.</text>
</comment>
<reference evidence="4 5" key="1">
    <citation type="submission" date="2024-02" db="EMBL/GenBank/DDBJ databases">
        <authorList>
            <person name="Chen Y."/>
            <person name="Shah S."/>
            <person name="Dougan E. K."/>
            <person name="Thang M."/>
            <person name="Chan C."/>
        </authorList>
    </citation>
    <scope>NUCLEOTIDE SEQUENCE [LARGE SCALE GENOMIC DNA]</scope>
</reference>
<dbReference type="InterPro" id="IPR002048">
    <property type="entry name" value="EF_hand_dom"/>
</dbReference>